<accession>A0AAD0V971</accession>
<dbReference type="Proteomes" id="UP000006426">
    <property type="component" value="Plasmid pmppla107"/>
</dbReference>
<keyword evidence="1" id="KW-0614">Plasmid</keyword>
<evidence type="ECO:0000313" key="1">
    <source>
        <dbReference type="EMBL" id="AXH59722.1"/>
    </source>
</evidence>
<name>A0AAD0V971_PSEAV</name>
<evidence type="ECO:0000313" key="2">
    <source>
        <dbReference type="Proteomes" id="UP000006426"/>
    </source>
</evidence>
<protein>
    <submittedName>
        <fullName evidence="1">Uncharacterized protein</fullName>
    </submittedName>
</protein>
<dbReference type="EMBL" id="CP031226">
    <property type="protein sequence ID" value="AXH59722.1"/>
    <property type="molecule type" value="Genomic_DNA"/>
</dbReference>
<proteinExistence type="predicted"/>
<gene>
    <name evidence="1" type="ORF">PLA107_031360</name>
</gene>
<organism evidence="1 2">
    <name type="scientific">Pseudomonas amygdali pv. lachrymans str. M301315</name>
    <dbReference type="NCBI Taxonomy" id="629260"/>
    <lineage>
        <taxon>Bacteria</taxon>
        <taxon>Pseudomonadati</taxon>
        <taxon>Pseudomonadota</taxon>
        <taxon>Gammaproteobacteria</taxon>
        <taxon>Pseudomonadales</taxon>
        <taxon>Pseudomonadaceae</taxon>
        <taxon>Pseudomonas</taxon>
        <taxon>Pseudomonas amygdali</taxon>
    </lineage>
</organism>
<reference evidence="1 2" key="1">
    <citation type="journal article" date="2011" name="PLoS Pathog.">
        <title>Dynamic evolution of pathogenicity revealed by sequencing and comparative genomics of 19 Pseudomonas syringae isolates.</title>
        <authorList>
            <person name="Baltrus D.A."/>
            <person name="Nishimura M.T."/>
            <person name="Romanchuk A."/>
            <person name="Chang J.H."/>
            <person name="Mukhtar M.S."/>
            <person name="Cherkis K."/>
            <person name="Roach J."/>
            <person name="Grant S.R."/>
            <person name="Jones C.D."/>
            <person name="Dangl J.L."/>
        </authorList>
    </citation>
    <scope>NUCLEOTIDE SEQUENCE [LARGE SCALE GENOMIC DNA]</scope>
    <source>
        <strain evidence="1 2">M301315</strain>
    </source>
</reference>
<dbReference type="AlphaFoldDB" id="A0AAD0V971"/>
<sequence>MIIQQSTGAICEPQAGFLASHRWNNMISGRRGYSHQASSQNFAHAYLKIGRLMPLIIHPPKRTDQIHKVSDVAQTQTINVTLDDLAVDDEVVVHDRTHNAHGSRGAVYHIDLDTKLVSVITNGMVDTWEGYVDGLQKVVREAACQSSLLAS</sequence>
<geneLocation type="plasmid" evidence="2">
    <name>pmppla107</name>
</geneLocation>